<reference evidence="3" key="1">
    <citation type="submission" date="2021-01" db="EMBL/GenBank/DDBJ databases">
        <title>Genome public.</title>
        <authorList>
            <person name="Liu C."/>
            <person name="Sun Q."/>
        </authorList>
    </citation>
    <scope>NUCLEOTIDE SEQUENCE [LARGE SCALE GENOMIC DNA]</scope>
    <source>
        <strain evidence="3">YIM B02556</strain>
    </source>
</reference>
<comment type="caution">
    <text evidence="2">The sequence shown here is derived from an EMBL/GenBank/DDBJ whole genome shotgun (WGS) entry which is preliminary data.</text>
</comment>
<dbReference type="RefSeq" id="WP_200193250.1">
    <property type="nucleotide sequence ID" value="NZ_JAENHM010000034.1"/>
</dbReference>
<dbReference type="Gene3D" id="3.40.190.10">
    <property type="entry name" value="Periplasmic binding protein-like II"/>
    <property type="match status" value="2"/>
</dbReference>
<organism evidence="2 3">
    <name type="scientific">Azospirillum endophyticum</name>
    <dbReference type="NCBI Taxonomy" id="2800326"/>
    <lineage>
        <taxon>Bacteria</taxon>
        <taxon>Pseudomonadati</taxon>
        <taxon>Pseudomonadota</taxon>
        <taxon>Alphaproteobacteria</taxon>
        <taxon>Rhodospirillales</taxon>
        <taxon>Azospirillaceae</taxon>
        <taxon>Azospirillum</taxon>
    </lineage>
</organism>
<dbReference type="PANTHER" id="PTHR30006">
    <property type="entry name" value="THIAMINE-BINDING PERIPLASMIC PROTEIN-RELATED"/>
    <property type="match status" value="1"/>
</dbReference>
<gene>
    <name evidence="2" type="ORF">JHL17_11705</name>
</gene>
<evidence type="ECO:0000256" key="1">
    <source>
        <dbReference type="ARBA" id="ARBA00022729"/>
    </source>
</evidence>
<keyword evidence="3" id="KW-1185">Reference proteome</keyword>
<dbReference type="SUPFAM" id="SSF53850">
    <property type="entry name" value="Periplasmic binding protein-like II"/>
    <property type="match status" value="1"/>
</dbReference>
<protein>
    <submittedName>
        <fullName evidence="2">Extracellular solute-binding protein</fullName>
    </submittedName>
</protein>
<keyword evidence="1" id="KW-0732">Signal</keyword>
<dbReference type="InterPro" id="IPR006059">
    <property type="entry name" value="SBP"/>
</dbReference>
<dbReference type="PANTHER" id="PTHR30006:SF2">
    <property type="entry name" value="ABC TRANSPORTER SUBSTRATE-BINDING PROTEIN"/>
    <property type="match status" value="1"/>
</dbReference>
<proteinExistence type="predicted"/>
<accession>A0ABS1F3T2</accession>
<evidence type="ECO:0000313" key="3">
    <source>
        <dbReference type="Proteomes" id="UP000652760"/>
    </source>
</evidence>
<dbReference type="Proteomes" id="UP000652760">
    <property type="component" value="Unassembled WGS sequence"/>
</dbReference>
<evidence type="ECO:0000313" key="2">
    <source>
        <dbReference type="EMBL" id="MBK1838080.1"/>
    </source>
</evidence>
<dbReference type="Pfam" id="PF13416">
    <property type="entry name" value="SBP_bac_8"/>
    <property type="match status" value="1"/>
</dbReference>
<dbReference type="EMBL" id="JAENHM010000034">
    <property type="protein sequence ID" value="MBK1838080.1"/>
    <property type="molecule type" value="Genomic_DNA"/>
</dbReference>
<name>A0ABS1F3T2_9PROT</name>
<sequence length="342" mass="37633">MIEMTRRGLIGAAAASTLLPRLAFADDPQMVVGTWGGDYGDLLRETVDNAIMKPMGIQVLQDISGPVPRRTKLLAECQNRRGSMDVACLADFDMYAATRQNALEPVTEKIVPRLSKVLPFLKKTHSVPQIYSAHTIVYNTERVPTPPKSIHDLWDPKYRGKIGLSDFLFTTNTAFAAIAGGGSMSDFGPAKKKLMEWRSLDVKVLASTEAVAAALKSEDIWITIIAAARGYMWKQSGIPLGHVVADEGAFPTVYEVAVPKNARNKENALKYVNAMLEPSAQKAFAAKMGYVPTVSDAPLDPALDKQVNFTEAEQARFWTPDFGYLANNQAEMLDFWNKDFKG</sequence>